<dbReference type="Proteomes" id="UP000077315">
    <property type="component" value="Unassembled WGS sequence"/>
</dbReference>
<evidence type="ECO:0000256" key="4">
    <source>
        <dbReference type="ARBA" id="ARBA00022806"/>
    </source>
</evidence>
<evidence type="ECO:0000259" key="12">
    <source>
        <dbReference type="PROSITE" id="PS51192"/>
    </source>
</evidence>
<dbReference type="InParanoid" id="A0A163E7C7"/>
<keyword evidence="2" id="KW-0547">Nucleotide-binding</keyword>
<dbReference type="CDD" id="cd18795">
    <property type="entry name" value="SF2_C_Ski2"/>
    <property type="match status" value="1"/>
</dbReference>
<dbReference type="EMBL" id="KV440975">
    <property type="protein sequence ID" value="OAD77120.1"/>
    <property type="molecule type" value="Genomic_DNA"/>
</dbReference>
<feature type="domain" description="Helicase C-terminal" evidence="13">
    <location>
        <begin position="281"/>
        <end position="472"/>
    </location>
</feature>
<dbReference type="InterPro" id="IPR001650">
    <property type="entry name" value="Helicase_C-like"/>
</dbReference>
<gene>
    <name evidence="14" type="ORF">PHYBLDRAFT_142634</name>
</gene>
<evidence type="ECO:0000259" key="13">
    <source>
        <dbReference type="PROSITE" id="PS51194"/>
    </source>
</evidence>
<dbReference type="GO" id="GO:0051321">
    <property type="term" value="P:meiotic cell cycle"/>
    <property type="evidence" value="ECO:0007669"/>
    <property type="project" value="UniProtKB-KW"/>
</dbReference>
<dbReference type="PROSITE" id="PS51194">
    <property type="entry name" value="HELICASE_CTER"/>
    <property type="match status" value="1"/>
</dbReference>
<dbReference type="Gene3D" id="1.10.10.10">
    <property type="entry name" value="Winged helix-like DNA-binding domain superfamily/Winged helix DNA-binding domain"/>
    <property type="match status" value="1"/>
</dbReference>
<dbReference type="PROSITE" id="PS51192">
    <property type="entry name" value="HELICASE_ATP_BIND_1"/>
    <property type="match status" value="1"/>
</dbReference>
<evidence type="ECO:0000256" key="11">
    <source>
        <dbReference type="SAM" id="MobiDB-lite"/>
    </source>
</evidence>
<dbReference type="InterPro" id="IPR004179">
    <property type="entry name" value="Sec63-dom"/>
</dbReference>
<keyword evidence="15" id="KW-1185">Reference proteome</keyword>
<organism evidence="14 15">
    <name type="scientific">Phycomyces blakesleeanus (strain ATCC 8743b / DSM 1359 / FGSC 10004 / NBRC 33097 / NRRL 1555)</name>
    <dbReference type="NCBI Taxonomy" id="763407"/>
    <lineage>
        <taxon>Eukaryota</taxon>
        <taxon>Fungi</taxon>
        <taxon>Fungi incertae sedis</taxon>
        <taxon>Mucoromycota</taxon>
        <taxon>Mucoromycotina</taxon>
        <taxon>Mucoromycetes</taxon>
        <taxon>Mucorales</taxon>
        <taxon>Phycomycetaceae</taxon>
        <taxon>Phycomyces</taxon>
    </lineage>
</organism>
<dbReference type="Pfam" id="PF02889">
    <property type="entry name" value="Sec63"/>
    <property type="match status" value="1"/>
</dbReference>
<feature type="region of interest" description="Disordered" evidence="11">
    <location>
        <begin position="1107"/>
        <end position="1133"/>
    </location>
</feature>
<dbReference type="SUPFAM" id="SSF158702">
    <property type="entry name" value="Sec63 N-terminal domain-like"/>
    <property type="match status" value="1"/>
</dbReference>
<dbReference type="Pfam" id="PF00270">
    <property type="entry name" value="DEAD"/>
    <property type="match status" value="1"/>
</dbReference>
<dbReference type="AlphaFoldDB" id="A0A163E7C7"/>
<dbReference type="InterPro" id="IPR011545">
    <property type="entry name" value="DEAD/DEAH_box_helicase_dom"/>
</dbReference>
<evidence type="ECO:0000256" key="7">
    <source>
        <dbReference type="ARBA" id="ARBA00023254"/>
    </source>
</evidence>
<dbReference type="InterPro" id="IPR057842">
    <property type="entry name" value="WH_MER3"/>
</dbReference>
<evidence type="ECO:0000256" key="8">
    <source>
        <dbReference type="ARBA" id="ARBA00034617"/>
    </source>
</evidence>
<dbReference type="Pfam" id="PF00271">
    <property type="entry name" value="Helicase_C"/>
    <property type="match status" value="1"/>
</dbReference>
<dbReference type="InterPro" id="IPR036388">
    <property type="entry name" value="WH-like_DNA-bd_sf"/>
</dbReference>
<dbReference type="GO" id="GO:0003676">
    <property type="term" value="F:nucleic acid binding"/>
    <property type="evidence" value="ECO:0007669"/>
    <property type="project" value="InterPro"/>
</dbReference>
<dbReference type="RefSeq" id="XP_018295160.1">
    <property type="nucleotide sequence ID" value="XM_018430846.1"/>
</dbReference>
<evidence type="ECO:0000313" key="14">
    <source>
        <dbReference type="EMBL" id="OAD77120.1"/>
    </source>
</evidence>
<keyword evidence="6" id="KW-0413">Isomerase</keyword>
<feature type="region of interest" description="Disordered" evidence="11">
    <location>
        <begin position="943"/>
        <end position="962"/>
    </location>
</feature>
<feature type="domain" description="Helicase ATP-binding" evidence="12">
    <location>
        <begin position="108"/>
        <end position="249"/>
    </location>
</feature>
<dbReference type="InterPro" id="IPR014001">
    <property type="entry name" value="Helicase_ATP-bd"/>
</dbReference>
<dbReference type="SMART" id="SM00973">
    <property type="entry name" value="Sec63"/>
    <property type="match status" value="1"/>
</dbReference>
<dbReference type="SUPFAM" id="SSF52540">
    <property type="entry name" value="P-loop containing nucleoside triphosphate hydrolases"/>
    <property type="match status" value="2"/>
</dbReference>
<comment type="similarity">
    <text evidence="1">Belongs to the helicase family. SKI2 subfamily.</text>
</comment>
<evidence type="ECO:0000256" key="2">
    <source>
        <dbReference type="ARBA" id="ARBA00022741"/>
    </source>
</evidence>
<sequence length="1152" mass="130334">MTKHTYRFSHLPGHTEQPASGQNNPNVTQEYDQLSGPYDTVDQWLAQEEELLDEPNLTSIQPHPLLYIQSQVNMHINQGYRYQSSQTPSVKGITLCPTSEILQSASLEIAYHRDDNLVVSAPTGSGKTVIMELAMLRTILSSRTEVKIIYMAPTKSLCSERTKDWTNKFSQFGITCKEFTGDTETVSVEGIKNSTIMQIDEVHFLNEKRGAVLEACKISHSIRYIAVSATVPNLQDIADWLDARAMSFSEEFRPVRLERVVQSTSPKGNNMFLFEKNLDWKLLDLINKYSNNKPALIFCSTRKSTQSACETLLKMMEKRRIQTLGQNNPCLTDNLVQIKDKNLATFINKGIGFHHAGLDSSDRHNVEQLFMQKSIRVIATTSTLAVGVNLPAHLVIIKSTKGYQNGGWSEYPDLDILQMIGRAGRPGLDDSGIAVIMTTTEMESRYKSLVSGTNQIESSLHEELAEHLLSEICLNTITDDLSSIKWLQSTFLYVRVKKNPAYYRLKDIKLAKSPDALLQDICLKYLRILVDGGLVEEGGGGSGDCRHYSPTIYGKTMDQYFIKLQTMFNILKMEKCLSVRDVLWVVSSADEFKDMRFNAGDKPFLNDLQKDPNIQFHLKERVTTIQDRIFMIIQCVLSDVSLQGSSSGHKLVSDSYLAIQYASRITKAIIDCAVYQRDSAKLRHSLDLYKSLQAKIWYNSPFVLRQITGIGSQGVKTLAKNGISSLEHIRNAEAHRIEMVMHRRPPFGNEIKSVVNNIPRYSLEIKQSKGRNRNEQQIILNVTITLTSVNMKRQRYGKGFYTQFWAETNENELLDFRRIQVYKLQNGPQKFNIRVTIMSPSIRIICHVQSEDYIGVDIMETIKPNVDPTKFIAIAEPLFVSQPNLADTQSNDGLDDPGLDAAILEGLICETIAKDHVSRESEISTCAHPCCKVETNQNIPKKRKRTCLPDPKREKNLTSLQNSPKPIIVLDDHEDTGSSIAVVPHQSNTSICESISENSFIENLPPKPKEIQPSDSNRDQQDIGLNEYDSDAFYDWDEKYADELCKMTEDPKQFQAIGTPKELSEPSSNPEKQFVEDPLDDVWDRTGDYAFHAFEDAFNKTHRALQQDSVSVPENTKSIDTRAGDGCPRSNESDWGSFEEWLSNYVTIIDEH</sequence>
<comment type="catalytic activity">
    <reaction evidence="10">
        <text>ATP + H2O = ADP + phosphate + H(+)</text>
        <dbReference type="Rhea" id="RHEA:13065"/>
        <dbReference type="ChEBI" id="CHEBI:15377"/>
        <dbReference type="ChEBI" id="CHEBI:15378"/>
        <dbReference type="ChEBI" id="CHEBI:30616"/>
        <dbReference type="ChEBI" id="CHEBI:43474"/>
        <dbReference type="ChEBI" id="CHEBI:456216"/>
        <dbReference type="EC" id="5.6.2.4"/>
    </reaction>
</comment>
<evidence type="ECO:0000256" key="10">
    <source>
        <dbReference type="ARBA" id="ARBA00048988"/>
    </source>
</evidence>
<name>A0A163E7C7_PHYB8</name>
<dbReference type="GO" id="GO:0016787">
    <property type="term" value="F:hydrolase activity"/>
    <property type="evidence" value="ECO:0007669"/>
    <property type="project" value="UniProtKB-KW"/>
</dbReference>
<dbReference type="Pfam" id="PF23445">
    <property type="entry name" value="WHD_SNRNP200"/>
    <property type="match status" value="1"/>
</dbReference>
<dbReference type="STRING" id="763407.A0A163E7C7"/>
<evidence type="ECO:0000313" key="15">
    <source>
        <dbReference type="Proteomes" id="UP000077315"/>
    </source>
</evidence>
<keyword evidence="7" id="KW-0469">Meiosis</keyword>
<accession>A0A163E7C7</accession>
<protein>
    <recommendedName>
        <fullName evidence="9">DNA 3'-5' helicase</fullName>
        <ecNumber evidence="9">5.6.2.4</ecNumber>
    </recommendedName>
</protein>
<dbReference type="InterPro" id="IPR027417">
    <property type="entry name" value="P-loop_NTPase"/>
</dbReference>
<dbReference type="EC" id="5.6.2.4" evidence="9"/>
<evidence type="ECO:0000256" key="9">
    <source>
        <dbReference type="ARBA" id="ARBA00034808"/>
    </source>
</evidence>
<reference evidence="15" key="1">
    <citation type="submission" date="2015-06" db="EMBL/GenBank/DDBJ databases">
        <title>Expansion of signal transduction pathways in fungi by whole-genome duplication.</title>
        <authorList>
            <consortium name="DOE Joint Genome Institute"/>
            <person name="Corrochano L.M."/>
            <person name="Kuo A."/>
            <person name="Marcet-Houben M."/>
            <person name="Polaino S."/>
            <person name="Salamov A."/>
            <person name="Villalobos J.M."/>
            <person name="Alvarez M.I."/>
            <person name="Avalos J."/>
            <person name="Benito E.P."/>
            <person name="Benoit I."/>
            <person name="Burger G."/>
            <person name="Camino L.P."/>
            <person name="Canovas D."/>
            <person name="Cerda-Olmedo E."/>
            <person name="Cheng J.-F."/>
            <person name="Dominguez A."/>
            <person name="Elias M."/>
            <person name="Eslava A.P."/>
            <person name="Glaser F."/>
            <person name="Grimwood J."/>
            <person name="Gutierrez G."/>
            <person name="Heitman J."/>
            <person name="Henrissat B."/>
            <person name="Iturriaga E.A."/>
            <person name="Lang B.F."/>
            <person name="Lavin J.L."/>
            <person name="Lee S."/>
            <person name="Li W."/>
            <person name="Lindquist E."/>
            <person name="Lopez-Garcia S."/>
            <person name="Luque E.M."/>
            <person name="Marcos A.T."/>
            <person name="Martin J."/>
            <person name="McCluskey K."/>
            <person name="Medina H.R."/>
            <person name="Miralles-Duran A."/>
            <person name="Miyazaki A."/>
            <person name="Munoz-Torres E."/>
            <person name="Oguiza J.A."/>
            <person name="Ohm R."/>
            <person name="Olmedo M."/>
            <person name="Orejas M."/>
            <person name="Ortiz-Castellanos L."/>
            <person name="Pisabarro A.G."/>
            <person name="Rodriguez-Romero J."/>
            <person name="Ruiz-Herrera J."/>
            <person name="Ruiz-Vazquez R."/>
            <person name="Sanz C."/>
            <person name="Schackwitz W."/>
            <person name="Schmutz J."/>
            <person name="Shahriari M."/>
            <person name="Shelest E."/>
            <person name="Silva-Franco F."/>
            <person name="Soanes D."/>
            <person name="Syed K."/>
            <person name="Tagua V.G."/>
            <person name="Talbot N.J."/>
            <person name="Thon M."/>
            <person name="De vries R.P."/>
            <person name="Wiebenga A."/>
            <person name="Yadav J.S."/>
            <person name="Braun E.L."/>
            <person name="Baker S."/>
            <person name="Garre V."/>
            <person name="Horwitz B."/>
            <person name="Torres-Martinez S."/>
            <person name="Idnurm A."/>
            <person name="Herrera-Estrella A."/>
            <person name="Gabaldon T."/>
            <person name="Grigoriev I.V."/>
        </authorList>
    </citation>
    <scope>NUCLEOTIDE SEQUENCE [LARGE SCALE GENOMIC DNA]</scope>
    <source>
        <strain evidence="15">NRRL 1555(-)</strain>
    </source>
</reference>
<comment type="catalytic activity">
    <reaction evidence="8">
        <text>Couples ATP hydrolysis with the unwinding of duplex DNA by translocating in the 3'-5' direction.</text>
        <dbReference type="EC" id="5.6.2.4"/>
    </reaction>
</comment>
<feature type="region of interest" description="Disordered" evidence="11">
    <location>
        <begin position="1"/>
        <end position="34"/>
    </location>
</feature>
<dbReference type="Gene3D" id="3.40.50.300">
    <property type="entry name" value="P-loop containing nucleotide triphosphate hydrolases"/>
    <property type="match status" value="3"/>
</dbReference>
<dbReference type="PANTHER" id="PTHR47835">
    <property type="entry name" value="HFM1, ATP DEPENDENT DNA HELICASE HOMOLOG"/>
    <property type="match status" value="1"/>
</dbReference>
<feature type="compositionally biased region" description="Basic and acidic residues" evidence="11">
    <location>
        <begin position="1007"/>
        <end position="1021"/>
    </location>
</feature>
<proteinExistence type="inferred from homology"/>
<keyword evidence="3" id="KW-0378">Hydrolase</keyword>
<keyword evidence="4" id="KW-0347">Helicase</keyword>
<dbReference type="Gene3D" id="1.10.3380.10">
    <property type="entry name" value="Sec63 N-terminal domain-like domain"/>
    <property type="match status" value="1"/>
</dbReference>
<evidence type="ECO:0000256" key="5">
    <source>
        <dbReference type="ARBA" id="ARBA00022840"/>
    </source>
</evidence>
<dbReference type="InterPro" id="IPR052247">
    <property type="entry name" value="Meiotic_Crossover_Helicase"/>
</dbReference>
<evidence type="ECO:0000256" key="3">
    <source>
        <dbReference type="ARBA" id="ARBA00022801"/>
    </source>
</evidence>
<evidence type="ECO:0000256" key="1">
    <source>
        <dbReference type="ARBA" id="ARBA00010140"/>
    </source>
</evidence>
<keyword evidence="5" id="KW-0067">ATP-binding</keyword>
<dbReference type="SMART" id="SM00487">
    <property type="entry name" value="DEXDc"/>
    <property type="match status" value="1"/>
</dbReference>
<dbReference type="PANTHER" id="PTHR47835:SF3">
    <property type="entry name" value="HELICASE FOR MEIOSIS 1"/>
    <property type="match status" value="1"/>
</dbReference>
<dbReference type="VEuPathDB" id="FungiDB:PHYBLDRAFT_142634"/>
<dbReference type="GO" id="GO:0005524">
    <property type="term" value="F:ATP binding"/>
    <property type="evidence" value="ECO:0007669"/>
    <property type="project" value="UniProtKB-KW"/>
</dbReference>
<evidence type="ECO:0000256" key="6">
    <source>
        <dbReference type="ARBA" id="ARBA00023235"/>
    </source>
</evidence>
<dbReference type="OrthoDB" id="5575at2759"/>
<dbReference type="SMART" id="SM00490">
    <property type="entry name" value="HELICc"/>
    <property type="match status" value="1"/>
</dbReference>
<feature type="compositionally biased region" description="Polar residues" evidence="11">
    <location>
        <begin position="1107"/>
        <end position="1116"/>
    </location>
</feature>
<dbReference type="GO" id="GO:0043138">
    <property type="term" value="F:3'-5' DNA helicase activity"/>
    <property type="evidence" value="ECO:0007669"/>
    <property type="project" value="UniProtKB-EC"/>
</dbReference>
<feature type="compositionally biased region" description="Polar residues" evidence="11">
    <location>
        <begin position="17"/>
        <end position="32"/>
    </location>
</feature>
<dbReference type="GeneID" id="28991752"/>
<feature type="region of interest" description="Disordered" evidence="11">
    <location>
        <begin position="997"/>
        <end position="1023"/>
    </location>
</feature>